<dbReference type="AlphaFoldDB" id="A0A916E8E2"/>
<dbReference type="EMBL" id="CAGKOT010000025">
    <property type="protein sequence ID" value="CAB5368776.1"/>
    <property type="molecule type" value="Genomic_DNA"/>
</dbReference>
<gene>
    <name evidence="3" type="ORF">CHRIB12_LOCUS11943</name>
</gene>
<evidence type="ECO:0000313" key="3">
    <source>
        <dbReference type="EMBL" id="CAB5368776.1"/>
    </source>
</evidence>
<dbReference type="Proteomes" id="UP000684084">
    <property type="component" value="Unassembled WGS sequence"/>
</dbReference>
<dbReference type="InterPro" id="IPR001424">
    <property type="entry name" value="SOD_Cu_Zn_dom"/>
</dbReference>
<feature type="domain" description="Superoxide dismutase copper/zinc binding" evidence="2">
    <location>
        <begin position="37"/>
        <end position="156"/>
    </location>
</feature>
<dbReference type="OrthoDB" id="159229at2759"/>
<evidence type="ECO:0000259" key="2">
    <source>
        <dbReference type="Pfam" id="PF00080"/>
    </source>
</evidence>
<accession>A0A916E8E2</accession>
<protein>
    <recommendedName>
        <fullName evidence="2">Superoxide dismutase copper/zinc binding domain-containing protein</fullName>
    </recommendedName>
</protein>
<dbReference type="PANTHER" id="PTHR20910:SF1">
    <property type="entry name" value="SUPEROXIDE DISMUTASE COPPER_ZINC BINDING DOMAIN-CONTAINING PROTEIN"/>
    <property type="match status" value="1"/>
</dbReference>
<dbReference type="PANTHER" id="PTHR20910">
    <property type="entry name" value="AGAP001623-PA"/>
    <property type="match status" value="1"/>
</dbReference>
<dbReference type="InterPro" id="IPR053257">
    <property type="entry name" value="Cu-only_SOD"/>
</dbReference>
<feature type="chain" id="PRO_5036757393" description="Superoxide dismutase copper/zinc binding domain-containing protein" evidence="1">
    <location>
        <begin position="25"/>
        <end position="250"/>
    </location>
</feature>
<proteinExistence type="predicted"/>
<comment type="caution">
    <text evidence="3">The sequence shown here is derived from an EMBL/GenBank/DDBJ whole genome shotgun (WGS) entry which is preliminary data.</text>
</comment>
<organism evidence="3 4">
    <name type="scientific">Rhizophagus irregularis</name>
    <dbReference type="NCBI Taxonomy" id="588596"/>
    <lineage>
        <taxon>Eukaryota</taxon>
        <taxon>Fungi</taxon>
        <taxon>Fungi incertae sedis</taxon>
        <taxon>Mucoromycota</taxon>
        <taxon>Glomeromycotina</taxon>
        <taxon>Glomeromycetes</taxon>
        <taxon>Glomerales</taxon>
        <taxon>Glomeraceae</taxon>
        <taxon>Rhizophagus</taxon>
    </lineage>
</organism>
<sequence length="250" mass="28318">MNSSMKSFFLVILLLNILLVPIGANVIGIAEFTKHIKGVAKFIFDGEMKIIVNVKDGLDVGLVYPFHIHEFPVRNHNCSTAGGHLDPTNAAVEGKLYMCDPNQPKKCEVGDLSGKYGGLIPNIKGHVHKQINDPFVKIFGSFGIRGRSIVIHKPDLNKTRLDCANIKIVHNHKLFIPKLFEKKERKRLVDAYTAYTVTYVQYKKAEKLINCYLLKKISSFLIISQISWYSEKTVKSRSYRKKILSNERTG</sequence>
<name>A0A916E8E2_9GLOM</name>
<feature type="signal peptide" evidence="1">
    <location>
        <begin position="1"/>
        <end position="24"/>
    </location>
</feature>
<dbReference type="Pfam" id="PF00080">
    <property type="entry name" value="Sod_Cu"/>
    <property type="match status" value="1"/>
</dbReference>
<dbReference type="GO" id="GO:0046872">
    <property type="term" value="F:metal ion binding"/>
    <property type="evidence" value="ECO:0007669"/>
    <property type="project" value="InterPro"/>
</dbReference>
<dbReference type="VEuPathDB" id="FungiDB:RhiirFUN_009820"/>
<keyword evidence="1" id="KW-0732">Signal</keyword>
<evidence type="ECO:0000313" key="4">
    <source>
        <dbReference type="Proteomes" id="UP000684084"/>
    </source>
</evidence>
<reference evidence="3" key="1">
    <citation type="submission" date="2020-05" db="EMBL/GenBank/DDBJ databases">
        <authorList>
            <person name="Rincon C."/>
            <person name="Sanders R I."/>
            <person name="Robbins C."/>
            <person name="Chaturvedi A."/>
        </authorList>
    </citation>
    <scope>NUCLEOTIDE SEQUENCE</scope>
    <source>
        <strain evidence="3">CHB12</strain>
    </source>
</reference>
<evidence type="ECO:0000256" key="1">
    <source>
        <dbReference type="SAM" id="SignalP"/>
    </source>
</evidence>
<dbReference type="GO" id="GO:0006801">
    <property type="term" value="P:superoxide metabolic process"/>
    <property type="evidence" value="ECO:0007669"/>
    <property type="project" value="InterPro"/>
</dbReference>